<dbReference type="Pfam" id="PF13561">
    <property type="entry name" value="adh_short_C2"/>
    <property type="match status" value="1"/>
</dbReference>
<dbReference type="Proteomes" id="UP000563094">
    <property type="component" value="Unassembled WGS sequence"/>
</dbReference>
<dbReference type="PRINTS" id="PR00081">
    <property type="entry name" value="GDHRDH"/>
</dbReference>
<dbReference type="EMBL" id="JACJIQ010000010">
    <property type="protein sequence ID" value="MBA9077957.1"/>
    <property type="molecule type" value="Genomic_DNA"/>
</dbReference>
<evidence type="ECO:0000313" key="5">
    <source>
        <dbReference type="Proteomes" id="UP000563094"/>
    </source>
</evidence>
<dbReference type="InterPro" id="IPR045017">
    <property type="entry name" value="DECR2-like"/>
</dbReference>
<name>A0A839GSV9_9BACT</name>
<dbReference type="GO" id="GO:0009062">
    <property type="term" value="P:fatty acid catabolic process"/>
    <property type="evidence" value="ECO:0007669"/>
    <property type="project" value="InterPro"/>
</dbReference>
<dbReference type="InterPro" id="IPR036291">
    <property type="entry name" value="NAD(P)-bd_dom_sf"/>
</dbReference>
<evidence type="ECO:0000313" key="4">
    <source>
        <dbReference type="EMBL" id="MBA9077957.1"/>
    </source>
</evidence>
<dbReference type="RefSeq" id="WP_066836103.1">
    <property type="nucleotide sequence ID" value="NZ_JACJIQ010000010.1"/>
</dbReference>
<keyword evidence="5" id="KW-1185">Reference proteome</keyword>
<keyword evidence="2" id="KW-0521">NADP</keyword>
<reference evidence="4 5" key="1">
    <citation type="submission" date="2020-08" db="EMBL/GenBank/DDBJ databases">
        <title>Genomic Encyclopedia of Type Strains, Phase IV (KMG-IV): sequencing the most valuable type-strain genomes for metagenomic binning, comparative biology and taxonomic classification.</title>
        <authorList>
            <person name="Goeker M."/>
        </authorList>
    </citation>
    <scope>NUCLEOTIDE SEQUENCE [LARGE SCALE GENOMIC DNA]</scope>
    <source>
        <strain evidence="4 5">DSM 29854</strain>
    </source>
</reference>
<evidence type="ECO:0000256" key="1">
    <source>
        <dbReference type="ARBA" id="ARBA00006484"/>
    </source>
</evidence>
<proteinExistence type="inferred from homology"/>
<gene>
    <name evidence="4" type="ORF">FHS90_002680</name>
</gene>
<accession>A0A839GSV9</accession>
<dbReference type="FunFam" id="3.40.50.720:FF:000084">
    <property type="entry name" value="Short-chain dehydrogenase reductase"/>
    <property type="match status" value="1"/>
</dbReference>
<comment type="caution">
    <text evidence="4">The sequence shown here is derived from an EMBL/GenBank/DDBJ whole genome shotgun (WGS) entry which is preliminary data.</text>
</comment>
<protein>
    <submittedName>
        <fullName evidence="4">NAD(P)-dependent dehydrogenase (Short-subunit alcohol dehydrogenase family)</fullName>
    </submittedName>
</protein>
<comment type="similarity">
    <text evidence="1">Belongs to the short-chain dehydrogenases/reductases (SDR) family.</text>
</comment>
<dbReference type="Gene3D" id="3.40.50.720">
    <property type="entry name" value="NAD(P)-binding Rossmann-like Domain"/>
    <property type="match status" value="1"/>
</dbReference>
<keyword evidence="3" id="KW-0560">Oxidoreductase</keyword>
<dbReference type="AlphaFoldDB" id="A0A839GSV9"/>
<organism evidence="4 5">
    <name type="scientific">Rufibacter quisquiliarum</name>
    <dbReference type="NCBI Taxonomy" id="1549639"/>
    <lineage>
        <taxon>Bacteria</taxon>
        <taxon>Pseudomonadati</taxon>
        <taxon>Bacteroidota</taxon>
        <taxon>Cytophagia</taxon>
        <taxon>Cytophagales</taxon>
        <taxon>Hymenobacteraceae</taxon>
        <taxon>Rufibacter</taxon>
    </lineage>
</organism>
<dbReference type="GO" id="GO:0008670">
    <property type="term" value="F:2,4-dienoyl-CoA reductase (NADPH) activity"/>
    <property type="evidence" value="ECO:0007669"/>
    <property type="project" value="InterPro"/>
</dbReference>
<dbReference type="InterPro" id="IPR002347">
    <property type="entry name" value="SDR_fam"/>
</dbReference>
<sequence>MAHYTEPMLREGALTGKTIIITGGGTGLGKSMGMYFLRLGANLVITSRKLDVLEKTAQEMASATGGKVLPVACDVRKPLEVEAMLQATLEEFGAVHGLLNNAAGNFISPTERLSPKAFDVIVDIVLKGTYNCTLTVGKHWIEQKQPGTFLNIVTTYAWTGSGYVVPSATAKAGVLALTRSLATEWAKYGIRSNAIAPGPFPTEGAWSRLFPEDLSEQLDPLKRIPLKRFGDHQELANLAAYLISDYSAYVNGEVITIDGGEWLYGGGEFNYLDQVPSEAWDAIEQQVRGKK</sequence>
<dbReference type="SUPFAM" id="SSF51735">
    <property type="entry name" value="NAD(P)-binding Rossmann-fold domains"/>
    <property type="match status" value="1"/>
</dbReference>
<evidence type="ECO:0000256" key="2">
    <source>
        <dbReference type="ARBA" id="ARBA00022857"/>
    </source>
</evidence>
<dbReference type="CDD" id="cd05369">
    <property type="entry name" value="TER_DECR_SDR_a"/>
    <property type="match status" value="1"/>
</dbReference>
<dbReference type="PANTHER" id="PTHR43296">
    <property type="entry name" value="PEROXISOMAL 2,4-DIENOYL-COA REDUCTASE"/>
    <property type="match status" value="1"/>
</dbReference>
<evidence type="ECO:0000256" key="3">
    <source>
        <dbReference type="ARBA" id="ARBA00023002"/>
    </source>
</evidence>
<dbReference type="PANTHER" id="PTHR43296:SF2">
    <property type="entry name" value="PEROXISOMAL 2,4-DIENOYL-COA REDUCTASE [(3E)-ENOYL-COA-PRODUCING]"/>
    <property type="match status" value="1"/>
</dbReference>